<evidence type="ECO:0000256" key="1">
    <source>
        <dbReference type="SAM" id="MobiDB-lite"/>
    </source>
</evidence>
<evidence type="ECO:0000313" key="2">
    <source>
        <dbReference type="EMBL" id="KAF7381358.1"/>
    </source>
</evidence>
<evidence type="ECO:0000313" key="3">
    <source>
        <dbReference type="Proteomes" id="UP000614350"/>
    </source>
</evidence>
<feature type="region of interest" description="Disordered" evidence="1">
    <location>
        <begin position="91"/>
        <end position="129"/>
    </location>
</feature>
<comment type="caution">
    <text evidence="2">The sequence shown here is derived from an EMBL/GenBank/DDBJ whole genome shotgun (WGS) entry which is preliminary data.</text>
</comment>
<accession>A0A834J3P3</accession>
<proteinExistence type="predicted"/>
<dbReference type="EMBL" id="JACSEA010000020">
    <property type="protein sequence ID" value="KAF7381358.1"/>
    <property type="molecule type" value="Genomic_DNA"/>
</dbReference>
<protein>
    <submittedName>
        <fullName evidence="2">Uncharacterized protein</fullName>
    </submittedName>
</protein>
<dbReference type="AlphaFoldDB" id="A0A834J3P3"/>
<organism evidence="2 3">
    <name type="scientific">Vespula vulgaris</name>
    <name type="common">Yellow jacket</name>
    <name type="synonym">Wasp</name>
    <dbReference type="NCBI Taxonomy" id="7454"/>
    <lineage>
        <taxon>Eukaryota</taxon>
        <taxon>Metazoa</taxon>
        <taxon>Ecdysozoa</taxon>
        <taxon>Arthropoda</taxon>
        <taxon>Hexapoda</taxon>
        <taxon>Insecta</taxon>
        <taxon>Pterygota</taxon>
        <taxon>Neoptera</taxon>
        <taxon>Endopterygota</taxon>
        <taxon>Hymenoptera</taxon>
        <taxon>Apocrita</taxon>
        <taxon>Aculeata</taxon>
        <taxon>Vespoidea</taxon>
        <taxon>Vespidae</taxon>
        <taxon>Vespinae</taxon>
        <taxon>Vespula</taxon>
    </lineage>
</organism>
<gene>
    <name evidence="2" type="ORF">HZH66_013752</name>
</gene>
<name>A0A834J3P3_VESVU</name>
<feature type="region of interest" description="Disordered" evidence="1">
    <location>
        <begin position="41"/>
        <end position="65"/>
    </location>
</feature>
<sequence>MDTSPTLSIGGSRARAALLTTSGTGSGGTDRRVVFLTSQTVDGSGHETKTWPHHWSPHTNRVESRGVSRQCLVAPRDYIGMFRLNDIHPVPSRRYLNKRRRGGGGGGARGGGGAGRGGGRGTGSGKGLQ</sequence>
<feature type="compositionally biased region" description="Gly residues" evidence="1">
    <location>
        <begin position="103"/>
        <end position="129"/>
    </location>
</feature>
<dbReference type="Proteomes" id="UP000614350">
    <property type="component" value="Unassembled WGS sequence"/>
</dbReference>
<reference evidence="2" key="1">
    <citation type="journal article" date="2020" name="G3 (Bethesda)">
        <title>High-Quality Assemblies for Three Invasive Social Wasps from the &lt;i&gt;Vespula&lt;/i&gt; Genus.</title>
        <authorList>
            <person name="Harrop T.W.R."/>
            <person name="Guhlin J."/>
            <person name="McLaughlin G.M."/>
            <person name="Permina E."/>
            <person name="Stockwell P."/>
            <person name="Gilligan J."/>
            <person name="Le Lec M.F."/>
            <person name="Gruber M.A.M."/>
            <person name="Quinn O."/>
            <person name="Lovegrove M."/>
            <person name="Duncan E.J."/>
            <person name="Remnant E.J."/>
            <person name="Van Eeckhoven J."/>
            <person name="Graham B."/>
            <person name="Knapp R.A."/>
            <person name="Langford K.W."/>
            <person name="Kronenberg Z."/>
            <person name="Press M.O."/>
            <person name="Eacker S.M."/>
            <person name="Wilson-Rankin E.E."/>
            <person name="Purcell J."/>
            <person name="Lester P.J."/>
            <person name="Dearden P.K."/>
        </authorList>
    </citation>
    <scope>NUCLEOTIDE SEQUENCE</scope>
    <source>
        <strain evidence="2">Marl-1</strain>
    </source>
</reference>
<keyword evidence="3" id="KW-1185">Reference proteome</keyword>